<protein>
    <submittedName>
        <fullName evidence="3">Uncharacterized protein</fullName>
    </submittedName>
</protein>
<evidence type="ECO:0000256" key="2">
    <source>
        <dbReference type="SAM" id="Phobius"/>
    </source>
</evidence>
<dbReference type="STRING" id="488538.SAR116_1304"/>
<feature type="transmembrane region" description="Helical" evidence="2">
    <location>
        <begin position="12"/>
        <end position="31"/>
    </location>
</feature>
<name>D5BTF0_PUNMI</name>
<dbReference type="Proteomes" id="UP000007460">
    <property type="component" value="Chromosome"/>
</dbReference>
<keyword evidence="2" id="KW-1133">Transmembrane helix</keyword>
<dbReference type="RefSeq" id="WP_013046174.1">
    <property type="nucleotide sequence ID" value="NC_014010.1"/>
</dbReference>
<keyword evidence="4" id="KW-1185">Reference proteome</keyword>
<organism evidence="3 4">
    <name type="scientific">Puniceispirillum marinum (strain IMCC1322)</name>
    <dbReference type="NCBI Taxonomy" id="488538"/>
    <lineage>
        <taxon>Bacteria</taxon>
        <taxon>Pseudomonadati</taxon>
        <taxon>Pseudomonadota</taxon>
        <taxon>Alphaproteobacteria</taxon>
        <taxon>Candidatus Puniceispirillales</taxon>
        <taxon>Candidatus Puniceispirillaceae</taxon>
        <taxon>Candidatus Puniceispirillum</taxon>
    </lineage>
</organism>
<evidence type="ECO:0000256" key="1">
    <source>
        <dbReference type="SAM" id="MobiDB-lite"/>
    </source>
</evidence>
<proteinExistence type="predicted"/>
<dbReference type="EMBL" id="CP001751">
    <property type="protein sequence ID" value="ADE39547.1"/>
    <property type="molecule type" value="Genomic_DNA"/>
</dbReference>
<dbReference type="HOGENOM" id="CLU_118566_0_0_5"/>
<reference evidence="3 4" key="1">
    <citation type="journal article" date="2010" name="J. Bacteriol.">
        <title>Complete genome sequence of "Candidatus Puniceispirillum marinum" IMCC1322, a representative of the SAR116 clade in the Alphaproteobacteria.</title>
        <authorList>
            <person name="Oh H.M."/>
            <person name="Kwon K.K."/>
            <person name="Kang I."/>
            <person name="Kang S.G."/>
            <person name="Lee J.H."/>
            <person name="Kim S.J."/>
            <person name="Cho J.C."/>
        </authorList>
    </citation>
    <scope>NUCLEOTIDE SEQUENCE [LARGE SCALE GENOMIC DNA]</scope>
    <source>
        <strain evidence="3 4">IMCC1322</strain>
    </source>
</reference>
<dbReference type="KEGG" id="apb:SAR116_1304"/>
<dbReference type="eggNOG" id="COG1416">
    <property type="taxonomic scope" value="Bacteria"/>
</dbReference>
<evidence type="ECO:0000313" key="3">
    <source>
        <dbReference type="EMBL" id="ADE39547.1"/>
    </source>
</evidence>
<dbReference type="AlphaFoldDB" id="D5BTF0"/>
<keyword evidence="2" id="KW-0472">Membrane</keyword>
<evidence type="ECO:0000313" key="4">
    <source>
        <dbReference type="Proteomes" id="UP000007460"/>
    </source>
</evidence>
<gene>
    <name evidence="3" type="ordered locus">SAR116_1304</name>
</gene>
<keyword evidence="2" id="KW-0812">Transmembrane</keyword>
<accession>D5BTF0</accession>
<feature type="region of interest" description="Disordered" evidence="1">
    <location>
        <begin position="40"/>
        <end position="72"/>
    </location>
</feature>
<sequence>MEYKIKSLKRIISIIFVFGFGAGASFLFFTYKNSDHDYKSMHERHHSQSGMAEGNTHKHDEVNMPGLQGKDTTDQEVNDLKTIFQEHKGIKRDVINLANGIKTTTEAHDVKLRDAITSHVSMMVTRLQQGKNPEVMIQSPTLDALFEVYEEIETEIETTELGVAVIQTSSNPEVVKFLQTHAAEVSDMSARGMVAVHERMMRTTDE</sequence>